<dbReference type="PANTHER" id="PTHR42824:SF1">
    <property type="entry name" value="GLUTAMINE AMIDOTRANSFERASE YAFJ-RELATED"/>
    <property type="match status" value="1"/>
</dbReference>
<dbReference type="PANTHER" id="PTHR42824">
    <property type="entry name" value="GLUTAMINE AMIDOTRANSFERASE"/>
    <property type="match status" value="1"/>
</dbReference>
<dbReference type="Gene3D" id="3.60.20.10">
    <property type="entry name" value="Glutamine Phosphoribosylpyrophosphate, subunit 1, domain 1"/>
    <property type="match status" value="1"/>
</dbReference>
<evidence type="ECO:0000313" key="4">
    <source>
        <dbReference type="Proteomes" id="UP000076625"/>
    </source>
</evidence>
<evidence type="ECO:0000259" key="2">
    <source>
        <dbReference type="PROSITE" id="PS51278"/>
    </source>
</evidence>
<dbReference type="Pfam" id="PF13230">
    <property type="entry name" value="GATase_4"/>
    <property type="match status" value="1"/>
</dbReference>
<keyword evidence="4" id="KW-1185">Reference proteome</keyword>
<dbReference type="PROSITE" id="PS51278">
    <property type="entry name" value="GATASE_TYPE_2"/>
    <property type="match status" value="1"/>
</dbReference>
<keyword evidence="3" id="KW-0808">Transferase</keyword>
<dbReference type="InterPro" id="IPR026869">
    <property type="entry name" value="EgtC-like"/>
</dbReference>
<dbReference type="RefSeq" id="WP_066614744.1">
    <property type="nucleotide sequence ID" value="NZ_LQQU01000059.1"/>
</dbReference>
<dbReference type="EMBL" id="LQQU01000059">
    <property type="protein sequence ID" value="KZE25376.1"/>
    <property type="molecule type" value="Genomic_DNA"/>
</dbReference>
<dbReference type="AlphaFoldDB" id="A0A161S471"/>
<gene>
    <name evidence="3" type="ORF">AVW16_03515</name>
</gene>
<dbReference type="CDD" id="cd01908">
    <property type="entry name" value="YafJ"/>
    <property type="match status" value="1"/>
</dbReference>
<dbReference type="SUPFAM" id="SSF56235">
    <property type="entry name" value="N-terminal nucleophile aminohydrolases (Ntn hydrolases)"/>
    <property type="match status" value="1"/>
</dbReference>
<dbReference type="OrthoDB" id="321954at2"/>
<feature type="domain" description="Glutamine amidotransferase type-2" evidence="2">
    <location>
        <begin position="2"/>
        <end position="250"/>
    </location>
</feature>
<evidence type="ECO:0000256" key="1">
    <source>
        <dbReference type="ARBA" id="ARBA00022962"/>
    </source>
</evidence>
<dbReference type="STRING" id="1452487.AVW16_03515"/>
<evidence type="ECO:0000313" key="3">
    <source>
        <dbReference type="EMBL" id="KZE25376.1"/>
    </source>
</evidence>
<organism evidence="3 4">
    <name type="scientific">Crenobacter luteus</name>
    <dbReference type="NCBI Taxonomy" id="1452487"/>
    <lineage>
        <taxon>Bacteria</taxon>
        <taxon>Pseudomonadati</taxon>
        <taxon>Pseudomonadota</taxon>
        <taxon>Betaproteobacteria</taxon>
        <taxon>Neisseriales</taxon>
        <taxon>Neisseriaceae</taxon>
        <taxon>Crenobacter</taxon>
    </lineage>
</organism>
<reference evidence="4" key="1">
    <citation type="submission" date="2016-01" db="EMBL/GenBank/DDBJ databases">
        <title>Draft genome of Chromobacterium sp. F49.</title>
        <authorList>
            <person name="Hong K.W."/>
        </authorList>
    </citation>
    <scope>NUCLEOTIDE SEQUENCE [LARGE SCALE GENOMIC DNA]</scope>
    <source>
        <strain evidence="4">CN10</strain>
    </source>
</reference>
<dbReference type="InterPro" id="IPR029055">
    <property type="entry name" value="Ntn_hydrolases_N"/>
</dbReference>
<dbReference type="InterPro" id="IPR017932">
    <property type="entry name" value="GATase_2_dom"/>
</dbReference>
<sequence>MCQLLGMNCNTPTDILFSFEGFHRRGGLTDHHADGWGIAFFEGRGCRLFLDDKPSADSPVAALVRSYPIKSENVIAHIRKATVGPVGLANTHPFLREMWGQYWIFAHNGDLKDYHPAPGRYYRPVGGTDSEAAFCAIMENLRQRWDAPPPLEELWQALLEQAGAIRAHGVFNFMLSNGEWLFAHCSTHLHYIVRQAPFATAHLLDEDITVDFAEETTPDDRVAVIATQPLTDNEHWTRIDPGQALLFKDGRALFHA</sequence>
<accession>A0A161S471</accession>
<comment type="caution">
    <text evidence="3">The sequence shown here is derived from an EMBL/GenBank/DDBJ whole genome shotgun (WGS) entry which is preliminary data.</text>
</comment>
<dbReference type="Proteomes" id="UP000076625">
    <property type="component" value="Unassembled WGS sequence"/>
</dbReference>
<protein>
    <submittedName>
        <fullName evidence="3">Class II glutamine amidotransferase</fullName>
    </submittedName>
</protein>
<keyword evidence="1 3" id="KW-0315">Glutamine amidotransferase</keyword>
<name>A0A161S471_9NEIS</name>
<dbReference type="GO" id="GO:0016740">
    <property type="term" value="F:transferase activity"/>
    <property type="evidence" value="ECO:0007669"/>
    <property type="project" value="UniProtKB-KW"/>
</dbReference>
<proteinExistence type="predicted"/>